<evidence type="ECO:0000313" key="2">
    <source>
        <dbReference type="Proteomes" id="UP000249417"/>
    </source>
</evidence>
<reference evidence="1 2" key="1">
    <citation type="submission" date="2017-08" db="EMBL/GenBank/DDBJ databases">
        <title>Infants hospitalized years apart are colonized by the same room-sourced microbial strains.</title>
        <authorList>
            <person name="Brooks B."/>
            <person name="Olm M.R."/>
            <person name="Firek B.A."/>
            <person name="Baker R."/>
            <person name="Thomas B.C."/>
            <person name="Morowitz M.J."/>
            <person name="Banfield J.F."/>
        </authorList>
    </citation>
    <scope>NUCLEOTIDE SEQUENCE [LARGE SCALE GENOMIC DNA]</scope>
    <source>
        <strain evidence="1">S2_005_002_R2_29</strain>
    </source>
</reference>
<evidence type="ECO:0000313" key="1">
    <source>
        <dbReference type="EMBL" id="PZQ44928.1"/>
    </source>
</evidence>
<proteinExistence type="predicted"/>
<sequence length="155" mass="17004">MKTPRFITQFLGQIWSSKAVAANDGLDDFWPAFRARYAADYQDWRNLPPSGKSRAVPHITLGEEANHDAALTASVDEIFPDNATKLFLRTTGVQIWASANLAPLADKLGLTETAKEYFHKRLDGAAGLYIPAKTFGNDKSVLFYINKTLSGAAPS</sequence>
<feature type="non-terminal residue" evidence="1">
    <location>
        <position position="155"/>
    </location>
</feature>
<gene>
    <name evidence="1" type="ORF">DI551_09135</name>
</gene>
<dbReference type="EMBL" id="QFQB01000072">
    <property type="protein sequence ID" value="PZQ44928.1"/>
    <property type="molecule type" value="Genomic_DNA"/>
</dbReference>
<name>A0A2W5MX68_9BACT</name>
<comment type="caution">
    <text evidence="1">The sequence shown here is derived from an EMBL/GenBank/DDBJ whole genome shotgun (WGS) entry which is preliminary data.</text>
</comment>
<protein>
    <submittedName>
        <fullName evidence="1">Uncharacterized protein</fullName>
    </submittedName>
</protein>
<accession>A0A2W5MX68</accession>
<dbReference type="AlphaFoldDB" id="A0A2W5MX68"/>
<dbReference type="Proteomes" id="UP000249417">
    <property type="component" value="Unassembled WGS sequence"/>
</dbReference>
<organism evidence="1 2">
    <name type="scientific">Micavibrio aeruginosavorus</name>
    <dbReference type="NCBI Taxonomy" id="349221"/>
    <lineage>
        <taxon>Bacteria</taxon>
        <taxon>Pseudomonadati</taxon>
        <taxon>Bdellovibrionota</taxon>
        <taxon>Bdellovibrionia</taxon>
        <taxon>Bdellovibrionales</taxon>
        <taxon>Pseudobdellovibrionaceae</taxon>
        <taxon>Micavibrio</taxon>
    </lineage>
</organism>